<dbReference type="InterPro" id="IPR016161">
    <property type="entry name" value="Ald_DH/histidinol_DH"/>
</dbReference>
<comment type="similarity">
    <text evidence="3">Belongs to the aldehyde dehydrogenase family.</text>
</comment>
<evidence type="ECO:0000256" key="2">
    <source>
        <dbReference type="PROSITE-ProRule" id="PRU10007"/>
    </source>
</evidence>
<dbReference type="AlphaFoldDB" id="D3BH28"/>
<keyword evidence="6" id="KW-1185">Reference proteome</keyword>
<dbReference type="GO" id="GO:0016620">
    <property type="term" value="F:oxidoreductase activity, acting on the aldehyde or oxo group of donors, NAD or NADP as acceptor"/>
    <property type="evidence" value="ECO:0007669"/>
    <property type="project" value="InterPro"/>
</dbReference>
<dbReference type="EMBL" id="ADBJ01000035">
    <property type="protein sequence ID" value="EFA79412.1"/>
    <property type="molecule type" value="Genomic_DNA"/>
</dbReference>
<dbReference type="OMA" id="FPEGCFQ"/>
<dbReference type="FunFam" id="3.40.309.10:FF:000009">
    <property type="entry name" value="Aldehyde dehydrogenase A"/>
    <property type="match status" value="1"/>
</dbReference>
<dbReference type="Gene3D" id="3.40.605.10">
    <property type="entry name" value="Aldehyde Dehydrogenase, Chain A, domain 1"/>
    <property type="match status" value="1"/>
</dbReference>
<keyword evidence="1 3" id="KW-0560">Oxidoreductase</keyword>
<dbReference type="InterPro" id="IPR016163">
    <property type="entry name" value="Ald_DH_C"/>
</dbReference>
<dbReference type="Pfam" id="PF00171">
    <property type="entry name" value="Aldedh"/>
    <property type="match status" value="1"/>
</dbReference>
<reference evidence="5 6" key="1">
    <citation type="journal article" date="2011" name="Genome Res.">
        <title>Phylogeny-wide analysis of social amoeba genomes highlights ancient origins for complex intercellular communication.</title>
        <authorList>
            <person name="Heidel A.J."/>
            <person name="Lawal H.M."/>
            <person name="Felder M."/>
            <person name="Schilde C."/>
            <person name="Helps N.R."/>
            <person name="Tunggal B."/>
            <person name="Rivero F."/>
            <person name="John U."/>
            <person name="Schleicher M."/>
            <person name="Eichinger L."/>
            <person name="Platzer M."/>
            <person name="Noegel A.A."/>
            <person name="Schaap P."/>
            <person name="Gloeckner G."/>
        </authorList>
    </citation>
    <scope>NUCLEOTIDE SEQUENCE [LARGE SCALE GENOMIC DNA]</scope>
    <source>
        <strain evidence="6">ATCC 26659 / Pp 5 / PN500</strain>
    </source>
</reference>
<dbReference type="Gene3D" id="3.40.309.10">
    <property type="entry name" value="Aldehyde Dehydrogenase, Chain A, domain 2"/>
    <property type="match status" value="1"/>
</dbReference>
<evidence type="ECO:0000259" key="4">
    <source>
        <dbReference type="Pfam" id="PF00171"/>
    </source>
</evidence>
<gene>
    <name evidence="5" type="ORF">PPL_07830</name>
</gene>
<proteinExistence type="inferred from homology"/>
<dbReference type="InParanoid" id="D3BH28"/>
<feature type="domain" description="Aldehyde dehydrogenase" evidence="4">
    <location>
        <begin position="10"/>
        <end position="457"/>
    </location>
</feature>
<sequence length="502" mass="55268">MGVMADQLFLQPINPATTKPIKDIKIDTKTSLKQKFDKAYLFKNEWKYEKANIIIRFRDLLAERIDSLANDLTEETGKPITQSKNEIKAVIERINFFLFNFSSCLQERAVRVTDKFRETLSYEPLGVVGNISAWNYPYFIGLNVIVPALLTGNCVLYKPSEFSSITGINIHNLLMEAGLPESAFQVVLGKAVISQSLLSLPIDGLFFTGSYATGKSISETLAGRMIPVQLELGGKDAAYVHKDVEDLQSVIASLADGAMYNTGQSCCSVERIYVDEEIHDQFVEGLVKEISTYHMGFDPKSPSTYYGPLTRGQPQIEHLQRLIGNATRRGATVELGGNVVQNAPGYFFAPTVLANVNHQMDIQKEELFGPVVTVQSVSGGPTEAVALMNDTPFGLTGSVYSKSIEVADYVSDNSNTGTVYWNACDRVSPFLPWSGRGHSGIGSTLGIDGIFSFLKPKARHFISNQSKVLGEPFNSNIVPTEPINSKNVSKFIEETHEQTSSQ</sequence>
<evidence type="ECO:0000256" key="3">
    <source>
        <dbReference type="RuleBase" id="RU003345"/>
    </source>
</evidence>
<dbReference type="PROSITE" id="PS00687">
    <property type="entry name" value="ALDEHYDE_DEHYDR_GLU"/>
    <property type="match status" value="1"/>
</dbReference>
<dbReference type="RefSeq" id="XP_020431533.1">
    <property type="nucleotide sequence ID" value="XM_020578664.1"/>
</dbReference>
<comment type="caution">
    <text evidence="5">The sequence shown here is derived from an EMBL/GenBank/DDBJ whole genome shotgun (WGS) entry which is preliminary data.</text>
</comment>
<dbReference type="Proteomes" id="UP000001396">
    <property type="component" value="Unassembled WGS sequence"/>
</dbReference>
<dbReference type="GeneID" id="31363311"/>
<dbReference type="FunCoup" id="D3BH28">
    <property type="interactions" value="118"/>
</dbReference>
<dbReference type="STRING" id="670386.D3BH28"/>
<dbReference type="InterPro" id="IPR029510">
    <property type="entry name" value="Ald_DH_CS_GLU"/>
</dbReference>
<organism evidence="5 6">
    <name type="scientific">Heterostelium pallidum (strain ATCC 26659 / Pp 5 / PN500)</name>
    <name type="common">Cellular slime mold</name>
    <name type="synonym">Polysphondylium pallidum</name>
    <dbReference type="NCBI Taxonomy" id="670386"/>
    <lineage>
        <taxon>Eukaryota</taxon>
        <taxon>Amoebozoa</taxon>
        <taxon>Evosea</taxon>
        <taxon>Eumycetozoa</taxon>
        <taxon>Dictyostelia</taxon>
        <taxon>Acytosteliales</taxon>
        <taxon>Acytosteliaceae</taxon>
        <taxon>Heterostelium</taxon>
    </lineage>
</organism>
<evidence type="ECO:0000256" key="1">
    <source>
        <dbReference type="ARBA" id="ARBA00023002"/>
    </source>
</evidence>
<dbReference type="InterPro" id="IPR016162">
    <property type="entry name" value="Ald_DH_N"/>
</dbReference>
<evidence type="ECO:0000313" key="5">
    <source>
        <dbReference type="EMBL" id="EFA79412.1"/>
    </source>
</evidence>
<dbReference type="InterPro" id="IPR015590">
    <property type="entry name" value="Aldehyde_DH_dom"/>
</dbReference>
<accession>D3BH28</accession>
<feature type="active site" evidence="2">
    <location>
        <position position="231"/>
    </location>
</feature>
<name>D3BH28_HETP5</name>
<evidence type="ECO:0000313" key="6">
    <source>
        <dbReference type="Proteomes" id="UP000001396"/>
    </source>
</evidence>
<dbReference type="PANTHER" id="PTHR11699">
    <property type="entry name" value="ALDEHYDE DEHYDROGENASE-RELATED"/>
    <property type="match status" value="1"/>
</dbReference>
<protein>
    <submittedName>
        <fullName evidence="5">Aldehyde dehydrogenase</fullName>
    </submittedName>
</protein>
<dbReference type="SUPFAM" id="SSF53720">
    <property type="entry name" value="ALDH-like"/>
    <property type="match status" value="1"/>
</dbReference>